<name>R8W3P2_9FIRM</name>
<dbReference type="HOGENOM" id="CLU_043122_1_1_9"/>
<evidence type="ECO:0000313" key="3">
    <source>
        <dbReference type="Proteomes" id="UP000013981"/>
    </source>
</evidence>
<dbReference type="InterPro" id="IPR021229">
    <property type="entry name" value="DUF2800"/>
</dbReference>
<comment type="caution">
    <text evidence="2">The sequence shown here is derived from an EMBL/GenBank/DDBJ whole genome shotgun (WGS) entry which is preliminary data.</text>
</comment>
<dbReference type="GO" id="GO:0016787">
    <property type="term" value="F:hydrolase activity"/>
    <property type="evidence" value="ECO:0007669"/>
    <property type="project" value="UniProtKB-KW"/>
</dbReference>
<dbReference type="InterPro" id="IPR011604">
    <property type="entry name" value="PDDEXK-like_dom_sf"/>
</dbReference>
<evidence type="ECO:0008006" key="4">
    <source>
        <dbReference type="Google" id="ProtNLM"/>
    </source>
</evidence>
<dbReference type="OrthoDB" id="9766061at2"/>
<protein>
    <recommendedName>
        <fullName evidence="4">DUF2800 domain-containing protein</fullName>
    </recommendedName>
</protein>
<gene>
    <name evidence="2" type="ORF">HMPREF1526_00234</name>
</gene>
<accession>R8W3P2</accession>
<evidence type="ECO:0000256" key="1">
    <source>
        <dbReference type="ARBA" id="ARBA00022801"/>
    </source>
</evidence>
<dbReference type="Pfam" id="PF10926">
    <property type="entry name" value="DUF2800"/>
    <property type="match status" value="1"/>
</dbReference>
<proteinExistence type="predicted"/>
<dbReference type="AlphaFoldDB" id="R8W3P2"/>
<dbReference type="eggNOG" id="COG2887">
    <property type="taxonomic scope" value="Bacteria"/>
</dbReference>
<organism evidence="2 3">
    <name type="scientific">Butyricicoccus pullicaecorum 1.2</name>
    <dbReference type="NCBI Taxonomy" id="1203606"/>
    <lineage>
        <taxon>Bacteria</taxon>
        <taxon>Bacillati</taxon>
        <taxon>Bacillota</taxon>
        <taxon>Clostridia</taxon>
        <taxon>Eubacteriales</taxon>
        <taxon>Butyricicoccaceae</taxon>
        <taxon>Butyricicoccus</taxon>
    </lineage>
</organism>
<sequence length="392" mass="43529">MSAHALLSPSSAHRWLNCPLAPRLEAQLPEKPSEYAREGTIAHSICEVSAKLHFKKIKKTEYNKVVKKYKADPQWDDEMLQTAETYSEHLAERAMGFDNEPYIAFEVKVDISDVVPEAFGRCDCIMFGGDTLVITDYKHGKGVPVSASDNPQLKLYALGALKLYQPLFGSSLKNVEITIDQPRINLYDTWGCSVEDLLAWGEEIKPKAMMAYMGFGEYHAGSWCQFCRANGICKAQAAQQIGAFDDFKDAVENRNVALLSPDGMSDVLARGKDLVAWYEAVKKRALEVMLNGEKIPGWKVVEGRSSRVWSNQDKALDTLIENGIDRAVIYDSVPKTLAQLEKVLGKKKFEELVGEFVVKPQGSPTLADENDSRKEFSSAAADFAEVADNGSK</sequence>
<evidence type="ECO:0000313" key="2">
    <source>
        <dbReference type="EMBL" id="EOQ39540.1"/>
    </source>
</evidence>
<dbReference type="PATRIC" id="fig|1203606.4.peg.215"/>
<keyword evidence="1" id="KW-0378">Hydrolase</keyword>
<reference evidence="2 3" key="1">
    <citation type="submission" date="2013-01" db="EMBL/GenBank/DDBJ databases">
        <title>The Genome Sequence of Butyricicoccus pullicaecorum 1.2.</title>
        <authorList>
            <consortium name="The Broad Institute Genome Sequencing Platform"/>
            <person name="Earl A."/>
            <person name="Ward D."/>
            <person name="Feldgarden M."/>
            <person name="Gevers D."/>
            <person name="Van Immerseel F."/>
            <person name="Eeckhaut V."/>
            <person name="Walker B."/>
            <person name="Young S.K."/>
            <person name="Zeng Q."/>
            <person name="Gargeya S."/>
            <person name="Fitzgerald M."/>
            <person name="Haas B."/>
            <person name="Abouelleil A."/>
            <person name="Alvarado L."/>
            <person name="Arachchi H.M."/>
            <person name="Berlin A.M."/>
            <person name="Chapman S.B."/>
            <person name="Dewar J."/>
            <person name="Goldberg J."/>
            <person name="Griggs A."/>
            <person name="Gujja S."/>
            <person name="Hansen M."/>
            <person name="Howarth C."/>
            <person name="Imamovic A."/>
            <person name="Larimer J."/>
            <person name="McCowan C."/>
            <person name="Murphy C."/>
            <person name="Neiman D."/>
            <person name="Pearson M."/>
            <person name="Priest M."/>
            <person name="Roberts A."/>
            <person name="Saif S."/>
            <person name="Shea T."/>
            <person name="Sisk P."/>
            <person name="Sykes S."/>
            <person name="Wortman J."/>
            <person name="Nusbaum C."/>
            <person name="Birren B."/>
        </authorList>
    </citation>
    <scope>NUCLEOTIDE SEQUENCE [LARGE SCALE GENOMIC DNA]</scope>
    <source>
        <strain evidence="2 3">1.2</strain>
    </source>
</reference>
<dbReference type="EMBL" id="AQOB01000002">
    <property type="protein sequence ID" value="EOQ39540.1"/>
    <property type="molecule type" value="Genomic_DNA"/>
</dbReference>
<keyword evidence="3" id="KW-1185">Reference proteome</keyword>
<dbReference type="Gene3D" id="3.90.320.10">
    <property type="match status" value="1"/>
</dbReference>
<dbReference type="RefSeq" id="WP_016146443.1">
    <property type="nucleotide sequence ID" value="NZ_KB976103.1"/>
</dbReference>
<dbReference type="Proteomes" id="UP000013981">
    <property type="component" value="Unassembled WGS sequence"/>
</dbReference>